<protein>
    <submittedName>
        <fullName evidence="4">RNA polymerase sigma-70 factor (ECF subfamily)</fullName>
    </submittedName>
</protein>
<proteinExistence type="predicted"/>
<sequence>MPPNAQTMPASREQAFEAERGRLTGLAYRMLGSLADAEDAVQDTWLRWQNVDMATVERPGSFLSSILTRLCLDRLKSARHRREIYVGPWLPEPLLEDPALASVAEGTLAKDVSFALMLALERLSPLERAAFLLHDVFDMAFTDVADILGRNETTCRKLASRARNNVRSARPRFAVPETQGAEIASAFFAAARSGDVQALGQLLGNDATLHGDGGGKKISVLNVITGSEKIVRLFAGLAGKPDHAPPRYRVPVLLNGMPGELSIEADGTRQASALDIRAGIVQSIYIIRNPYKLVLLWEKAGLDQISEAVN</sequence>
<organism evidence="4 5">
    <name type="scientific">Roseibium hamelinense</name>
    <dbReference type="NCBI Taxonomy" id="150831"/>
    <lineage>
        <taxon>Bacteria</taxon>
        <taxon>Pseudomonadati</taxon>
        <taxon>Pseudomonadota</taxon>
        <taxon>Alphaproteobacteria</taxon>
        <taxon>Hyphomicrobiales</taxon>
        <taxon>Stappiaceae</taxon>
        <taxon>Roseibium</taxon>
    </lineage>
</organism>
<dbReference type="GO" id="GO:0003677">
    <property type="term" value="F:DNA binding"/>
    <property type="evidence" value="ECO:0007669"/>
    <property type="project" value="InterPro"/>
</dbReference>
<dbReference type="GO" id="GO:0016987">
    <property type="term" value="F:sigma factor activity"/>
    <property type="evidence" value="ECO:0007669"/>
    <property type="project" value="InterPro"/>
</dbReference>
<evidence type="ECO:0000313" key="4">
    <source>
        <dbReference type="EMBL" id="TWI87474.1"/>
    </source>
</evidence>
<dbReference type="SUPFAM" id="SSF88946">
    <property type="entry name" value="Sigma2 domain of RNA polymerase sigma factors"/>
    <property type="match status" value="1"/>
</dbReference>
<dbReference type="Proteomes" id="UP000320593">
    <property type="component" value="Unassembled WGS sequence"/>
</dbReference>
<dbReference type="PANTHER" id="PTHR30173:SF36">
    <property type="entry name" value="ECF RNA POLYMERASE SIGMA FACTOR SIGJ"/>
    <property type="match status" value="1"/>
</dbReference>
<dbReference type="InterPro" id="IPR013249">
    <property type="entry name" value="RNA_pol_sigma70_r4_t2"/>
</dbReference>
<evidence type="ECO:0000256" key="1">
    <source>
        <dbReference type="ARBA" id="ARBA00011344"/>
    </source>
</evidence>
<dbReference type="Pfam" id="PF08281">
    <property type="entry name" value="Sigma70_r4_2"/>
    <property type="match status" value="1"/>
</dbReference>
<dbReference type="PANTHER" id="PTHR30173">
    <property type="entry name" value="SIGMA 19 FACTOR"/>
    <property type="match status" value="1"/>
</dbReference>
<accession>A0A562T2P0</accession>
<dbReference type="InterPro" id="IPR032710">
    <property type="entry name" value="NTF2-like_dom_sf"/>
</dbReference>
<evidence type="ECO:0000259" key="2">
    <source>
        <dbReference type="Pfam" id="PF04542"/>
    </source>
</evidence>
<dbReference type="EMBL" id="VLLF01000004">
    <property type="protein sequence ID" value="TWI87474.1"/>
    <property type="molecule type" value="Genomic_DNA"/>
</dbReference>
<dbReference type="NCBIfam" id="TIGR02937">
    <property type="entry name" value="sigma70-ECF"/>
    <property type="match status" value="1"/>
</dbReference>
<evidence type="ECO:0000259" key="3">
    <source>
        <dbReference type="Pfam" id="PF08281"/>
    </source>
</evidence>
<dbReference type="Pfam" id="PF04542">
    <property type="entry name" value="Sigma70_r2"/>
    <property type="match status" value="1"/>
</dbReference>
<dbReference type="GO" id="GO:0006352">
    <property type="term" value="P:DNA-templated transcription initiation"/>
    <property type="evidence" value="ECO:0007669"/>
    <property type="project" value="InterPro"/>
</dbReference>
<evidence type="ECO:0000313" key="5">
    <source>
        <dbReference type="Proteomes" id="UP000320593"/>
    </source>
</evidence>
<gene>
    <name evidence="4" type="ORF">JM93_02039</name>
</gene>
<feature type="domain" description="RNA polymerase sigma-70 region 2" evidence="2">
    <location>
        <begin position="16"/>
        <end position="79"/>
    </location>
</feature>
<name>A0A562T2P0_9HYPH</name>
<feature type="domain" description="RNA polymerase sigma factor 70 region 4 type 2" evidence="3">
    <location>
        <begin position="115"/>
        <end position="164"/>
    </location>
</feature>
<dbReference type="Gene3D" id="1.10.10.10">
    <property type="entry name" value="Winged helix-like DNA-binding domain superfamily/Winged helix DNA-binding domain"/>
    <property type="match status" value="1"/>
</dbReference>
<dbReference type="InterPro" id="IPR036388">
    <property type="entry name" value="WH-like_DNA-bd_sf"/>
</dbReference>
<dbReference type="NCBIfam" id="NF007214">
    <property type="entry name" value="PRK09636.1"/>
    <property type="match status" value="1"/>
</dbReference>
<dbReference type="InterPro" id="IPR007627">
    <property type="entry name" value="RNA_pol_sigma70_r2"/>
</dbReference>
<dbReference type="InterPro" id="IPR013325">
    <property type="entry name" value="RNA_pol_sigma_r2"/>
</dbReference>
<comment type="subunit">
    <text evidence="1">Interacts transiently with the RNA polymerase catalytic core formed by RpoA, RpoB, RpoC and RpoZ (2 alpha, 1 beta, 1 beta' and 1 omega subunit) to form the RNA polymerase holoenzyme that can initiate transcription.</text>
</comment>
<comment type="caution">
    <text evidence="4">The sequence shown here is derived from an EMBL/GenBank/DDBJ whole genome shotgun (WGS) entry which is preliminary data.</text>
</comment>
<dbReference type="InterPro" id="IPR052704">
    <property type="entry name" value="ECF_Sigma-70_Domain"/>
</dbReference>
<dbReference type="AlphaFoldDB" id="A0A562T2P0"/>
<dbReference type="Gene3D" id="1.10.1740.10">
    <property type="match status" value="1"/>
</dbReference>
<reference evidence="4 5" key="1">
    <citation type="submission" date="2019-07" db="EMBL/GenBank/DDBJ databases">
        <title>Genomic Encyclopedia of Archaeal and Bacterial Type Strains, Phase II (KMG-II): from individual species to whole genera.</title>
        <authorList>
            <person name="Goeker M."/>
        </authorList>
    </citation>
    <scope>NUCLEOTIDE SEQUENCE [LARGE SCALE GENOMIC DNA]</scope>
    <source>
        <strain evidence="4 5">ATCC BAA-252</strain>
    </source>
</reference>
<dbReference type="SUPFAM" id="SSF54427">
    <property type="entry name" value="NTF2-like"/>
    <property type="match status" value="1"/>
</dbReference>
<dbReference type="InterPro" id="IPR014284">
    <property type="entry name" value="RNA_pol_sigma-70_dom"/>
</dbReference>
<dbReference type="InterPro" id="IPR013324">
    <property type="entry name" value="RNA_pol_sigma_r3/r4-like"/>
</dbReference>
<keyword evidence="5" id="KW-1185">Reference proteome</keyword>
<dbReference type="SUPFAM" id="SSF88659">
    <property type="entry name" value="Sigma3 and sigma4 domains of RNA polymerase sigma factors"/>
    <property type="match status" value="1"/>
</dbReference>
<dbReference type="RefSeq" id="WP_244300800.1">
    <property type="nucleotide sequence ID" value="NZ_SMLY01000081.1"/>
</dbReference>